<dbReference type="InterPro" id="IPR027385">
    <property type="entry name" value="Beta-barrel_OMP"/>
</dbReference>
<gene>
    <name evidence="7" type="ORF">J4G43_17645</name>
</gene>
<dbReference type="InterPro" id="IPR051692">
    <property type="entry name" value="OMP-like"/>
</dbReference>
<evidence type="ECO:0000256" key="2">
    <source>
        <dbReference type="ARBA" id="ARBA00022729"/>
    </source>
</evidence>
<dbReference type="Gene3D" id="2.40.160.20">
    <property type="match status" value="1"/>
</dbReference>
<dbReference type="SUPFAM" id="SSF56925">
    <property type="entry name" value="OMPA-like"/>
    <property type="match status" value="1"/>
</dbReference>
<name>A0A939M3Y9_9BRAD</name>
<comment type="subcellular location">
    <subcellularLocation>
        <location evidence="1">Cell outer membrane</location>
    </subcellularLocation>
</comment>
<dbReference type="AlphaFoldDB" id="A0A939M3Y9"/>
<comment type="caution">
    <text evidence="7">The sequence shown here is derived from an EMBL/GenBank/DDBJ whole genome shotgun (WGS) entry which is preliminary data.</text>
</comment>
<protein>
    <submittedName>
        <fullName evidence="7">Outer membrane beta-barrel protein</fullName>
    </submittedName>
</protein>
<evidence type="ECO:0000256" key="3">
    <source>
        <dbReference type="ARBA" id="ARBA00023136"/>
    </source>
</evidence>
<comment type="similarity">
    <text evidence="5">Belongs to the Omp25/RopB family.</text>
</comment>
<dbReference type="Pfam" id="PF13505">
    <property type="entry name" value="OMP_b-brl"/>
    <property type="match status" value="1"/>
</dbReference>
<organism evidence="7">
    <name type="scientific">Bradyrhizobium barranii subsp. barranii</name>
    <dbReference type="NCBI Taxonomy" id="2823807"/>
    <lineage>
        <taxon>Bacteria</taxon>
        <taxon>Pseudomonadati</taxon>
        <taxon>Pseudomonadota</taxon>
        <taxon>Alphaproteobacteria</taxon>
        <taxon>Hyphomicrobiales</taxon>
        <taxon>Nitrobacteraceae</taxon>
        <taxon>Bradyrhizobium</taxon>
        <taxon>Bradyrhizobium barranii</taxon>
    </lineage>
</organism>
<evidence type="ECO:0000256" key="1">
    <source>
        <dbReference type="ARBA" id="ARBA00004442"/>
    </source>
</evidence>
<feature type="domain" description="Outer membrane protein beta-barrel" evidence="6">
    <location>
        <begin position="2"/>
        <end position="68"/>
    </location>
</feature>
<dbReference type="EMBL" id="JAGEMI010000001">
    <property type="protein sequence ID" value="MBO1862656.1"/>
    <property type="molecule type" value="Genomic_DNA"/>
</dbReference>
<evidence type="ECO:0000259" key="6">
    <source>
        <dbReference type="Pfam" id="PF13505"/>
    </source>
</evidence>
<keyword evidence="4" id="KW-0998">Cell outer membrane</keyword>
<keyword evidence="2" id="KW-0732">Signal</keyword>
<dbReference type="GO" id="GO:0009279">
    <property type="term" value="C:cell outer membrane"/>
    <property type="evidence" value="ECO:0007669"/>
    <property type="project" value="UniProtKB-SubCell"/>
</dbReference>
<dbReference type="PANTHER" id="PTHR34001">
    <property type="entry name" value="BLL7405 PROTEIN"/>
    <property type="match status" value="1"/>
</dbReference>
<dbReference type="RefSeq" id="WP_208085296.1">
    <property type="nucleotide sequence ID" value="NZ_CP086136.1"/>
</dbReference>
<sequence length="79" mass="8681">MTGFVVGAGLEYALLPNLSLKAEYNYFDFGTNGYTLNCTSSPGCATPFFPATVRQNMQTVMLGVNWRFNSALTPLVARY</sequence>
<keyword evidence="3" id="KW-0472">Membrane</keyword>
<evidence type="ECO:0000313" key="7">
    <source>
        <dbReference type="EMBL" id="MBO1862656.1"/>
    </source>
</evidence>
<accession>A0A939M3Y9</accession>
<evidence type="ECO:0000256" key="5">
    <source>
        <dbReference type="ARBA" id="ARBA00038306"/>
    </source>
</evidence>
<dbReference type="InterPro" id="IPR011250">
    <property type="entry name" value="OMP/PagP_B-barrel"/>
</dbReference>
<proteinExistence type="inferred from homology"/>
<evidence type="ECO:0000256" key="4">
    <source>
        <dbReference type="ARBA" id="ARBA00023237"/>
    </source>
</evidence>
<dbReference type="PANTHER" id="PTHR34001:SF3">
    <property type="entry name" value="BLL7405 PROTEIN"/>
    <property type="match status" value="1"/>
</dbReference>
<reference evidence="7" key="1">
    <citation type="submission" date="2021-03" db="EMBL/GenBank/DDBJ databases">
        <title>Whole Genome Sequence of Bradyrhizobium sp. Strain 144S4.</title>
        <authorList>
            <person name="Bromfield E.S.P."/>
            <person name="Cloutier S."/>
        </authorList>
    </citation>
    <scope>NUCLEOTIDE SEQUENCE [LARGE SCALE GENOMIC DNA]</scope>
    <source>
        <strain evidence="7">144S4</strain>
    </source>
</reference>